<dbReference type="PROSITE" id="PS50113">
    <property type="entry name" value="PAC"/>
    <property type="match status" value="1"/>
</dbReference>
<dbReference type="Pfam" id="PF00989">
    <property type="entry name" value="PAS"/>
    <property type="match status" value="1"/>
</dbReference>
<dbReference type="InterPro" id="IPR005467">
    <property type="entry name" value="His_kinase_dom"/>
</dbReference>
<accession>A0ABV7WYS2</accession>
<dbReference type="PROSITE" id="PS50110">
    <property type="entry name" value="RESPONSE_REGULATORY"/>
    <property type="match status" value="1"/>
</dbReference>
<keyword evidence="8" id="KW-0902">Two-component regulatory system</keyword>
<keyword evidence="7" id="KW-0067">ATP-binding</keyword>
<proteinExistence type="predicted"/>
<keyword evidence="6" id="KW-0418">Kinase</keyword>
<dbReference type="InterPro" id="IPR000700">
    <property type="entry name" value="PAS-assoc_C"/>
</dbReference>
<keyword evidence="4" id="KW-0808">Transferase</keyword>
<dbReference type="NCBIfam" id="TIGR00229">
    <property type="entry name" value="sensory_box"/>
    <property type="match status" value="1"/>
</dbReference>
<dbReference type="Gene3D" id="1.10.287.130">
    <property type="match status" value="1"/>
</dbReference>
<dbReference type="SMART" id="SM00388">
    <property type="entry name" value="HisKA"/>
    <property type="match status" value="1"/>
</dbReference>
<evidence type="ECO:0000259" key="13">
    <source>
        <dbReference type="PROSITE" id="PS50113"/>
    </source>
</evidence>
<evidence type="ECO:0000256" key="3">
    <source>
        <dbReference type="ARBA" id="ARBA00022553"/>
    </source>
</evidence>
<sequence>MNDSSQDQSALVGQARKLQAILQSAIDAIITIDAAGIITTVNPAAARLFGYPEAAFLGRNVNFLMPEPYHSAHDDYIANYRRTGERKIIGIGREVTGRRSDGSTFPMHLAVSEFEVDGRQHFTGIIHDMSAQKATEQALRQAQKMEAMGQLTGGIAHDFNNLLTVIIGNLEMLEGRLTTAAQRELATEALEAADLGARLTARLLAFARRSHLEPEIVNLNDFVLGLTDMLHRTLGSTIALSNALTPRLWPTRIDPSQVESAIVNLAVNARDAMPEGGRLIIETGNVSVDEAMSEGLDGLAPGDYVRLRVADTGQGMPPEVRERAFEPFFTTKDTGRGTGLGLSMIYGFAKQSGGHATIYSEAGRGTTVNIYLPRHGEARAEPEERGESARPDTGKTILVVEDDPRVRRLTVNRLDALGYATLVAADAQEALAILEGGADIDLVFTDLVMPGGMSGYELAHRVAEDRPGLPVLLTSGYADELVRRDPDAISRLKVLSKPYRQSELASAIADALERG</sequence>
<dbReference type="Gene3D" id="3.30.565.10">
    <property type="entry name" value="Histidine kinase-like ATPase, C-terminal domain"/>
    <property type="match status" value="1"/>
</dbReference>
<dbReference type="InterPro" id="IPR011006">
    <property type="entry name" value="CheY-like_superfamily"/>
</dbReference>
<dbReference type="Pfam" id="PF00072">
    <property type="entry name" value="Response_reg"/>
    <property type="match status" value="1"/>
</dbReference>
<evidence type="ECO:0000256" key="1">
    <source>
        <dbReference type="ARBA" id="ARBA00000085"/>
    </source>
</evidence>
<evidence type="ECO:0000259" key="12">
    <source>
        <dbReference type="PROSITE" id="PS50112"/>
    </source>
</evidence>
<dbReference type="CDD" id="cd18161">
    <property type="entry name" value="REC_hyHK_blue-like"/>
    <property type="match status" value="1"/>
</dbReference>
<evidence type="ECO:0000256" key="4">
    <source>
        <dbReference type="ARBA" id="ARBA00022679"/>
    </source>
</evidence>
<dbReference type="SUPFAM" id="SSF55874">
    <property type="entry name" value="ATPase domain of HSP90 chaperone/DNA topoisomerase II/histidine kinase"/>
    <property type="match status" value="1"/>
</dbReference>
<evidence type="ECO:0000256" key="7">
    <source>
        <dbReference type="ARBA" id="ARBA00022840"/>
    </source>
</evidence>
<dbReference type="InterPro" id="IPR036097">
    <property type="entry name" value="HisK_dim/P_sf"/>
</dbReference>
<dbReference type="SUPFAM" id="SSF47384">
    <property type="entry name" value="Homodimeric domain of signal transducing histidine kinase"/>
    <property type="match status" value="1"/>
</dbReference>
<gene>
    <name evidence="14" type="ORF">ACFOOL_06630</name>
</gene>
<feature type="domain" description="PAC" evidence="13">
    <location>
        <begin position="91"/>
        <end position="141"/>
    </location>
</feature>
<evidence type="ECO:0000256" key="6">
    <source>
        <dbReference type="ARBA" id="ARBA00022777"/>
    </source>
</evidence>
<dbReference type="InterPro" id="IPR036890">
    <property type="entry name" value="HATPase_C_sf"/>
</dbReference>
<dbReference type="Gene3D" id="3.40.50.2300">
    <property type="match status" value="1"/>
</dbReference>
<evidence type="ECO:0000259" key="10">
    <source>
        <dbReference type="PROSITE" id="PS50109"/>
    </source>
</evidence>
<reference evidence="15" key="1">
    <citation type="journal article" date="2019" name="Int. J. Syst. Evol. Microbiol.">
        <title>The Global Catalogue of Microorganisms (GCM) 10K type strain sequencing project: providing services to taxonomists for standard genome sequencing and annotation.</title>
        <authorList>
            <consortium name="The Broad Institute Genomics Platform"/>
            <consortium name="The Broad Institute Genome Sequencing Center for Infectious Disease"/>
            <person name="Wu L."/>
            <person name="Ma J."/>
        </authorList>
    </citation>
    <scope>NUCLEOTIDE SEQUENCE [LARGE SCALE GENOMIC DNA]</scope>
    <source>
        <strain evidence="15">KCTC 42281</strain>
    </source>
</reference>
<feature type="modified residue" description="4-aspartylphosphate" evidence="9">
    <location>
        <position position="446"/>
    </location>
</feature>
<protein>
    <recommendedName>
        <fullName evidence="2">histidine kinase</fullName>
        <ecNumber evidence="2">2.7.13.3</ecNumber>
    </recommendedName>
</protein>
<comment type="catalytic activity">
    <reaction evidence="1">
        <text>ATP + protein L-histidine = ADP + protein N-phospho-L-histidine.</text>
        <dbReference type="EC" id="2.7.13.3"/>
    </reaction>
</comment>
<feature type="domain" description="Response regulatory" evidence="11">
    <location>
        <begin position="396"/>
        <end position="512"/>
    </location>
</feature>
<dbReference type="InterPro" id="IPR003594">
    <property type="entry name" value="HATPase_dom"/>
</dbReference>
<name>A0ABV7WYS2_9HYPH</name>
<evidence type="ECO:0000256" key="8">
    <source>
        <dbReference type="ARBA" id="ARBA00023012"/>
    </source>
</evidence>
<evidence type="ECO:0000256" key="2">
    <source>
        <dbReference type="ARBA" id="ARBA00012438"/>
    </source>
</evidence>
<comment type="caution">
    <text evidence="14">The sequence shown here is derived from an EMBL/GenBank/DDBJ whole genome shotgun (WGS) entry which is preliminary data.</text>
</comment>
<dbReference type="SUPFAM" id="SSF52172">
    <property type="entry name" value="CheY-like"/>
    <property type="match status" value="1"/>
</dbReference>
<dbReference type="PROSITE" id="PS50112">
    <property type="entry name" value="PAS"/>
    <property type="match status" value="1"/>
</dbReference>
<keyword evidence="3 9" id="KW-0597">Phosphoprotein</keyword>
<evidence type="ECO:0000256" key="5">
    <source>
        <dbReference type="ARBA" id="ARBA00022741"/>
    </source>
</evidence>
<dbReference type="Pfam" id="PF00512">
    <property type="entry name" value="HisKA"/>
    <property type="match status" value="1"/>
</dbReference>
<evidence type="ECO:0000256" key="9">
    <source>
        <dbReference type="PROSITE-ProRule" id="PRU00169"/>
    </source>
</evidence>
<dbReference type="SMART" id="SM00387">
    <property type="entry name" value="HATPase_c"/>
    <property type="match status" value="1"/>
</dbReference>
<dbReference type="PANTHER" id="PTHR43065">
    <property type="entry name" value="SENSOR HISTIDINE KINASE"/>
    <property type="match status" value="1"/>
</dbReference>
<keyword evidence="15" id="KW-1185">Reference proteome</keyword>
<dbReference type="RefSeq" id="WP_380096018.1">
    <property type="nucleotide sequence ID" value="NZ_JBHRYD010000002.1"/>
</dbReference>
<dbReference type="InterPro" id="IPR013767">
    <property type="entry name" value="PAS_fold"/>
</dbReference>
<feature type="domain" description="Histidine kinase" evidence="10">
    <location>
        <begin position="154"/>
        <end position="376"/>
    </location>
</feature>
<dbReference type="InterPro" id="IPR035965">
    <property type="entry name" value="PAS-like_dom_sf"/>
</dbReference>
<organism evidence="14 15">
    <name type="scientific">Devosia honganensis</name>
    <dbReference type="NCBI Taxonomy" id="1610527"/>
    <lineage>
        <taxon>Bacteria</taxon>
        <taxon>Pseudomonadati</taxon>
        <taxon>Pseudomonadota</taxon>
        <taxon>Alphaproteobacteria</taxon>
        <taxon>Hyphomicrobiales</taxon>
        <taxon>Devosiaceae</taxon>
        <taxon>Devosia</taxon>
    </lineage>
</organism>
<dbReference type="PANTHER" id="PTHR43065:SF49">
    <property type="entry name" value="HISTIDINE KINASE"/>
    <property type="match status" value="1"/>
</dbReference>
<dbReference type="InterPro" id="IPR001789">
    <property type="entry name" value="Sig_transdc_resp-reg_receiver"/>
</dbReference>
<dbReference type="InterPro" id="IPR004358">
    <property type="entry name" value="Sig_transdc_His_kin-like_C"/>
</dbReference>
<dbReference type="CDD" id="cd00130">
    <property type="entry name" value="PAS"/>
    <property type="match status" value="1"/>
</dbReference>
<dbReference type="EC" id="2.7.13.3" evidence="2"/>
<dbReference type="PRINTS" id="PR00344">
    <property type="entry name" value="BCTRLSENSOR"/>
</dbReference>
<keyword evidence="5" id="KW-0547">Nucleotide-binding</keyword>
<dbReference type="InterPro" id="IPR000014">
    <property type="entry name" value="PAS"/>
</dbReference>
<dbReference type="SUPFAM" id="SSF55785">
    <property type="entry name" value="PYP-like sensor domain (PAS domain)"/>
    <property type="match status" value="1"/>
</dbReference>
<dbReference type="PROSITE" id="PS50109">
    <property type="entry name" value="HIS_KIN"/>
    <property type="match status" value="1"/>
</dbReference>
<evidence type="ECO:0000313" key="15">
    <source>
        <dbReference type="Proteomes" id="UP001595613"/>
    </source>
</evidence>
<feature type="domain" description="PAS" evidence="12">
    <location>
        <begin position="14"/>
        <end position="67"/>
    </location>
</feature>
<dbReference type="SMART" id="SM00091">
    <property type="entry name" value="PAS"/>
    <property type="match status" value="1"/>
</dbReference>
<evidence type="ECO:0000313" key="14">
    <source>
        <dbReference type="EMBL" id="MFC3704427.1"/>
    </source>
</evidence>
<dbReference type="InterPro" id="IPR003661">
    <property type="entry name" value="HisK_dim/P_dom"/>
</dbReference>
<dbReference type="EMBL" id="JBHRYD010000002">
    <property type="protein sequence ID" value="MFC3704427.1"/>
    <property type="molecule type" value="Genomic_DNA"/>
</dbReference>
<dbReference type="CDD" id="cd00082">
    <property type="entry name" value="HisKA"/>
    <property type="match status" value="1"/>
</dbReference>
<dbReference type="Proteomes" id="UP001595613">
    <property type="component" value="Unassembled WGS sequence"/>
</dbReference>
<dbReference type="Gene3D" id="3.30.450.20">
    <property type="entry name" value="PAS domain"/>
    <property type="match status" value="1"/>
</dbReference>
<evidence type="ECO:0000259" key="11">
    <source>
        <dbReference type="PROSITE" id="PS50110"/>
    </source>
</evidence>
<dbReference type="Pfam" id="PF02518">
    <property type="entry name" value="HATPase_c"/>
    <property type="match status" value="1"/>
</dbReference>
<dbReference type="SMART" id="SM00448">
    <property type="entry name" value="REC"/>
    <property type="match status" value="1"/>
</dbReference>